<keyword evidence="1" id="KW-0808">Transferase</keyword>
<dbReference type="Proteomes" id="UP000019202">
    <property type="component" value="Unassembled WGS sequence"/>
</dbReference>
<dbReference type="SUPFAM" id="SSF53335">
    <property type="entry name" value="S-adenosyl-L-methionine-dependent methyltransferases"/>
    <property type="match status" value="1"/>
</dbReference>
<sequence>MKERTQYDYICDSYESLYNSVLQWQTELTNILKMAGDIEVKSVLDLACGCGYFGHALSQRGQ</sequence>
<dbReference type="STRING" id="1427518.XSR1_370009"/>
<dbReference type="AlphaFoldDB" id="W1J1N7"/>
<keyword evidence="2" id="KW-1185">Reference proteome</keyword>
<dbReference type="RefSeq" id="WP_244590080.1">
    <property type="nucleotide sequence ID" value="NZ_CAWNPB010000012.1"/>
</dbReference>
<protein>
    <submittedName>
        <fullName evidence="1">Methyl transferase</fullName>
    </submittedName>
</protein>
<reference evidence="1" key="1">
    <citation type="submission" date="2013-11" db="EMBL/GenBank/DDBJ databases">
        <title>Draft genome sequence and annotation of the entomopathogenic bacteria, Xenorhabdus cabanillasi strain JM26 and Xenorhabdus szentirmai strain DSM 16338.</title>
        <authorList>
            <person name="Gualtieri M."/>
            <person name="Ogier J.C."/>
            <person name="Pages S."/>
            <person name="Givaudan A."/>
            <person name="Gaudriault S."/>
        </authorList>
    </citation>
    <scope>NUCLEOTIDE SEQUENCE [LARGE SCALE GENOMIC DNA]</scope>
    <source>
        <strain evidence="1">DSM 16338</strain>
    </source>
</reference>
<name>W1J1N7_9GAMM</name>
<evidence type="ECO:0000313" key="1">
    <source>
        <dbReference type="EMBL" id="CDL83791.1"/>
    </source>
</evidence>
<dbReference type="InterPro" id="IPR029063">
    <property type="entry name" value="SAM-dependent_MTases_sf"/>
</dbReference>
<evidence type="ECO:0000313" key="2">
    <source>
        <dbReference type="Proteomes" id="UP000019202"/>
    </source>
</evidence>
<proteinExistence type="predicted"/>
<gene>
    <name evidence="1" type="ORF">XSR1_370009</name>
</gene>
<dbReference type="EMBL" id="CBXF010000096">
    <property type="protein sequence ID" value="CDL83791.1"/>
    <property type="molecule type" value="Genomic_DNA"/>
</dbReference>
<dbReference type="GO" id="GO:0016740">
    <property type="term" value="F:transferase activity"/>
    <property type="evidence" value="ECO:0007669"/>
    <property type="project" value="UniProtKB-KW"/>
</dbReference>
<dbReference type="GeneID" id="97127095"/>
<comment type="caution">
    <text evidence="1">The sequence shown here is derived from an EMBL/GenBank/DDBJ whole genome shotgun (WGS) entry which is preliminary data.</text>
</comment>
<organism evidence="1 2">
    <name type="scientific">Xenorhabdus szentirmaii DSM 16338</name>
    <dbReference type="NCBI Taxonomy" id="1427518"/>
    <lineage>
        <taxon>Bacteria</taxon>
        <taxon>Pseudomonadati</taxon>
        <taxon>Pseudomonadota</taxon>
        <taxon>Gammaproteobacteria</taxon>
        <taxon>Enterobacterales</taxon>
        <taxon>Morganellaceae</taxon>
        <taxon>Xenorhabdus</taxon>
    </lineage>
</organism>
<accession>W1J1N7</accession>
<dbReference type="Gene3D" id="3.40.50.150">
    <property type="entry name" value="Vaccinia Virus protein VP39"/>
    <property type="match status" value="1"/>
</dbReference>